<gene>
    <name evidence="1" type="ORF">OS493_027238</name>
</gene>
<evidence type="ECO:0000313" key="2">
    <source>
        <dbReference type="Proteomes" id="UP001163046"/>
    </source>
</evidence>
<dbReference type="AlphaFoldDB" id="A0A9W9ZPC0"/>
<organism evidence="1 2">
    <name type="scientific">Desmophyllum pertusum</name>
    <dbReference type="NCBI Taxonomy" id="174260"/>
    <lineage>
        <taxon>Eukaryota</taxon>
        <taxon>Metazoa</taxon>
        <taxon>Cnidaria</taxon>
        <taxon>Anthozoa</taxon>
        <taxon>Hexacorallia</taxon>
        <taxon>Scleractinia</taxon>
        <taxon>Caryophylliina</taxon>
        <taxon>Caryophylliidae</taxon>
        <taxon>Desmophyllum</taxon>
    </lineage>
</organism>
<accession>A0A9W9ZPC0</accession>
<dbReference type="Proteomes" id="UP001163046">
    <property type="component" value="Unassembled WGS sequence"/>
</dbReference>
<name>A0A9W9ZPC0_9CNID</name>
<sequence length="218" mass="24865">METETETPTPLSPPVIITPDISSYPTKFRVKKIQSRTSLATDRFSCISFLTSSHRSDHSVWIPRWRSLPCNLQEEIVYDDCPEFLKAWSRYRITNMARRYKTMDYIHMVLADTNAELYTELDGCCDLSTTVGLSVSRDLLNCTVDYSESGSGIVPRSASDENIQCYDHEGDKQWHLTAVNLNHAIASSRTCSSENLNTDQKNVHKIEKWLKRCNSGTD</sequence>
<dbReference type="OrthoDB" id="5945873at2759"/>
<protein>
    <submittedName>
        <fullName evidence="1">Uncharacterized protein</fullName>
    </submittedName>
</protein>
<reference evidence="1" key="1">
    <citation type="submission" date="2023-01" db="EMBL/GenBank/DDBJ databases">
        <title>Genome assembly of the deep-sea coral Lophelia pertusa.</title>
        <authorList>
            <person name="Herrera S."/>
            <person name="Cordes E."/>
        </authorList>
    </citation>
    <scope>NUCLEOTIDE SEQUENCE</scope>
    <source>
        <strain evidence="1">USNM1676648</strain>
        <tissue evidence="1">Polyp</tissue>
    </source>
</reference>
<dbReference type="EMBL" id="MU825897">
    <property type="protein sequence ID" value="KAJ7383574.1"/>
    <property type="molecule type" value="Genomic_DNA"/>
</dbReference>
<proteinExistence type="predicted"/>
<comment type="caution">
    <text evidence="1">The sequence shown here is derived from an EMBL/GenBank/DDBJ whole genome shotgun (WGS) entry which is preliminary data.</text>
</comment>
<evidence type="ECO:0000313" key="1">
    <source>
        <dbReference type="EMBL" id="KAJ7383574.1"/>
    </source>
</evidence>
<keyword evidence="2" id="KW-1185">Reference proteome</keyword>